<gene>
    <name evidence="1" type="ORF">L2E82_49251</name>
</gene>
<dbReference type="Proteomes" id="UP001055811">
    <property type="component" value="Linkage Group LG09"/>
</dbReference>
<keyword evidence="2" id="KW-1185">Reference proteome</keyword>
<name>A0ACB8YZT6_CICIN</name>
<reference evidence="1 2" key="2">
    <citation type="journal article" date="2022" name="Mol. Ecol. Resour.">
        <title>The genomes of chicory, endive, great burdock and yacon provide insights into Asteraceae paleo-polyploidization history and plant inulin production.</title>
        <authorList>
            <person name="Fan W."/>
            <person name="Wang S."/>
            <person name="Wang H."/>
            <person name="Wang A."/>
            <person name="Jiang F."/>
            <person name="Liu H."/>
            <person name="Zhao H."/>
            <person name="Xu D."/>
            <person name="Zhang Y."/>
        </authorList>
    </citation>
    <scope>NUCLEOTIDE SEQUENCE [LARGE SCALE GENOMIC DNA]</scope>
    <source>
        <strain evidence="2">cv. Punajuju</strain>
        <tissue evidence="1">Leaves</tissue>
    </source>
</reference>
<dbReference type="EMBL" id="CM042017">
    <property type="protein sequence ID" value="KAI3691037.1"/>
    <property type="molecule type" value="Genomic_DNA"/>
</dbReference>
<proteinExistence type="predicted"/>
<reference evidence="2" key="1">
    <citation type="journal article" date="2022" name="Mol. Ecol. Resour.">
        <title>The genomes of chicory, endive, great burdock and yacon provide insights into Asteraceae palaeo-polyploidization history and plant inulin production.</title>
        <authorList>
            <person name="Fan W."/>
            <person name="Wang S."/>
            <person name="Wang H."/>
            <person name="Wang A."/>
            <person name="Jiang F."/>
            <person name="Liu H."/>
            <person name="Zhao H."/>
            <person name="Xu D."/>
            <person name="Zhang Y."/>
        </authorList>
    </citation>
    <scope>NUCLEOTIDE SEQUENCE [LARGE SCALE GENOMIC DNA]</scope>
    <source>
        <strain evidence="2">cv. Punajuju</strain>
    </source>
</reference>
<evidence type="ECO:0000313" key="2">
    <source>
        <dbReference type="Proteomes" id="UP001055811"/>
    </source>
</evidence>
<comment type="caution">
    <text evidence="1">The sequence shown here is derived from an EMBL/GenBank/DDBJ whole genome shotgun (WGS) entry which is preliminary data.</text>
</comment>
<protein>
    <submittedName>
        <fullName evidence="1">Uncharacterized protein</fullName>
    </submittedName>
</protein>
<organism evidence="1 2">
    <name type="scientific">Cichorium intybus</name>
    <name type="common">Chicory</name>
    <dbReference type="NCBI Taxonomy" id="13427"/>
    <lineage>
        <taxon>Eukaryota</taxon>
        <taxon>Viridiplantae</taxon>
        <taxon>Streptophyta</taxon>
        <taxon>Embryophyta</taxon>
        <taxon>Tracheophyta</taxon>
        <taxon>Spermatophyta</taxon>
        <taxon>Magnoliopsida</taxon>
        <taxon>eudicotyledons</taxon>
        <taxon>Gunneridae</taxon>
        <taxon>Pentapetalae</taxon>
        <taxon>asterids</taxon>
        <taxon>campanulids</taxon>
        <taxon>Asterales</taxon>
        <taxon>Asteraceae</taxon>
        <taxon>Cichorioideae</taxon>
        <taxon>Cichorieae</taxon>
        <taxon>Cichoriinae</taxon>
        <taxon>Cichorium</taxon>
    </lineage>
</organism>
<evidence type="ECO:0000313" key="1">
    <source>
        <dbReference type="EMBL" id="KAI3691037.1"/>
    </source>
</evidence>
<accession>A0ACB8YZT6</accession>
<sequence length="295" mass="33668">MLRSAAQSRDRSDLDRSCTSLVMLILVEDILLSLHLLLTSHLVRFRLQSNRFQSDYEGISGNVVRTGKLQASVVMLTAMYRRIQGCVVHVTMKESPQKAGQKTRREGETRTRTGKETKTKIWKKAETVTGKGKETKTVIDTDTVTGKEVREGKEEDIKMMMITRSRDYDRRRDYDRDRDDRRSRHRSRFCSRAKSEHRSRSRSRSRSKSKRVSGFDMAPPASAILDGAAAVTAVWKVCTKIHGVILVSKFSSFKELQCHHSPNPSQLLKEGDNSMVDILKLAVISPFYIPLQEHL</sequence>